<comment type="caution">
    <text evidence="3">The sequence shown here is derived from an EMBL/GenBank/DDBJ whole genome shotgun (WGS) entry which is preliminary data.</text>
</comment>
<organism evidence="3 4">
    <name type="scientific">Ktedonobacter robiniae</name>
    <dbReference type="NCBI Taxonomy" id="2778365"/>
    <lineage>
        <taxon>Bacteria</taxon>
        <taxon>Bacillati</taxon>
        <taxon>Chloroflexota</taxon>
        <taxon>Ktedonobacteria</taxon>
        <taxon>Ktedonobacterales</taxon>
        <taxon>Ktedonobacteraceae</taxon>
        <taxon>Ktedonobacter</taxon>
    </lineage>
</organism>
<proteinExistence type="predicted"/>
<evidence type="ECO:0000256" key="2">
    <source>
        <dbReference type="SAM" id="Phobius"/>
    </source>
</evidence>
<feature type="transmembrane region" description="Helical" evidence="2">
    <location>
        <begin position="67"/>
        <end position="90"/>
    </location>
</feature>
<keyword evidence="4" id="KW-1185">Reference proteome</keyword>
<reference evidence="3 4" key="1">
    <citation type="journal article" date="2021" name="Int. J. Syst. Evol. Microbiol.">
        <title>Reticulibacter mediterranei gen. nov., sp. nov., within the new family Reticulibacteraceae fam. nov., and Ktedonospora formicarum gen. nov., sp. nov., Ktedonobacter robiniae sp. nov., Dictyobacter formicarum sp. nov. and Dictyobacter arantiisoli sp. nov., belonging to the class Ktedonobacteria.</title>
        <authorList>
            <person name="Yabe S."/>
            <person name="Zheng Y."/>
            <person name="Wang C.M."/>
            <person name="Sakai Y."/>
            <person name="Abe K."/>
            <person name="Yokota A."/>
            <person name="Donadio S."/>
            <person name="Cavaletti L."/>
            <person name="Monciardini P."/>
        </authorList>
    </citation>
    <scope>NUCLEOTIDE SEQUENCE [LARGE SCALE GENOMIC DNA]</scope>
    <source>
        <strain evidence="3 4">SOSP1-30</strain>
    </source>
</reference>
<feature type="region of interest" description="Disordered" evidence="1">
    <location>
        <begin position="26"/>
        <end position="60"/>
    </location>
</feature>
<accession>A0ABQ3UHX7</accession>
<gene>
    <name evidence="3" type="ORF">KSB_07800</name>
</gene>
<name>A0ABQ3UHX7_9CHLR</name>
<keyword evidence="2" id="KW-0812">Transmembrane</keyword>
<evidence type="ECO:0000313" key="4">
    <source>
        <dbReference type="Proteomes" id="UP000654345"/>
    </source>
</evidence>
<protein>
    <recommendedName>
        <fullName evidence="5">DUF4878 domain-containing protein</fullName>
    </recommendedName>
</protein>
<dbReference type="Proteomes" id="UP000654345">
    <property type="component" value="Unassembled WGS sequence"/>
</dbReference>
<dbReference type="RefSeq" id="WP_201369226.1">
    <property type="nucleotide sequence ID" value="NZ_BNJG01000001.1"/>
</dbReference>
<sequence>MQGRQGQGGESWEKLASKKMAALNGTGKVPAIPQRPPGMVRVNQPPPTPRVGRPKRETPQPKTFRKAVFVVAAILLVCAIFGFFVAMNLFQGIAEGSGPAGTNTSFLSALSTRDYAQAYRTLGPSITIQLSEGDFTHQAQASDKCYGAITDYKEVAGSATNDGNTQSYSYTIKREHLQQTYELKFTLVKDQDGTWKISDYGNDLGPKGLKDLPACKS</sequence>
<keyword evidence="2" id="KW-0472">Membrane</keyword>
<keyword evidence="2" id="KW-1133">Transmembrane helix</keyword>
<evidence type="ECO:0000313" key="3">
    <source>
        <dbReference type="EMBL" id="GHO52305.1"/>
    </source>
</evidence>
<evidence type="ECO:0008006" key="5">
    <source>
        <dbReference type="Google" id="ProtNLM"/>
    </source>
</evidence>
<evidence type="ECO:0000256" key="1">
    <source>
        <dbReference type="SAM" id="MobiDB-lite"/>
    </source>
</evidence>
<dbReference type="EMBL" id="BNJG01000001">
    <property type="protein sequence ID" value="GHO52305.1"/>
    <property type="molecule type" value="Genomic_DNA"/>
</dbReference>